<comment type="caution">
    <text evidence="8">The sequence shown here is derived from an EMBL/GenBank/DDBJ whole genome shotgun (WGS) entry which is preliminary data.</text>
</comment>
<proteinExistence type="predicted"/>
<dbReference type="PANTHER" id="PTHR14167:SF81">
    <property type="entry name" value="ENDOPHILIN-A"/>
    <property type="match status" value="1"/>
</dbReference>
<dbReference type="CDD" id="cd11875">
    <property type="entry name" value="SH3_CD2AP-like_3"/>
    <property type="match status" value="1"/>
</dbReference>
<protein>
    <recommendedName>
        <fullName evidence="7">SH3 domain-containing protein</fullName>
    </recommendedName>
</protein>
<dbReference type="SMART" id="SM00326">
    <property type="entry name" value="SH3"/>
    <property type="match status" value="3"/>
</dbReference>
<feature type="domain" description="SH3" evidence="7">
    <location>
        <begin position="1"/>
        <end position="57"/>
    </location>
</feature>
<evidence type="ECO:0000256" key="1">
    <source>
        <dbReference type="ARBA" id="ARBA00004170"/>
    </source>
</evidence>
<organism evidence="8 9">
    <name type="scientific">Melipona bicolor</name>
    <dbReference type="NCBI Taxonomy" id="60889"/>
    <lineage>
        <taxon>Eukaryota</taxon>
        <taxon>Metazoa</taxon>
        <taxon>Ecdysozoa</taxon>
        <taxon>Arthropoda</taxon>
        <taxon>Hexapoda</taxon>
        <taxon>Insecta</taxon>
        <taxon>Pterygota</taxon>
        <taxon>Neoptera</taxon>
        <taxon>Endopterygota</taxon>
        <taxon>Hymenoptera</taxon>
        <taxon>Apocrita</taxon>
        <taxon>Aculeata</taxon>
        <taxon>Apoidea</taxon>
        <taxon>Anthophila</taxon>
        <taxon>Apidae</taxon>
        <taxon>Melipona</taxon>
    </lineage>
</organism>
<feature type="region of interest" description="Disordered" evidence="6">
    <location>
        <begin position="322"/>
        <end position="358"/>
    </location>
</feature>
<keyword evidence="3" id="KW-0175">Coiled coil</keyword>
<evidence type="ECO:0000259" key="7">
    <source>
        <dbReference type="PROSITE" id="PS50002"/>
    </source>
</evidence>
<comment type="subcellular location">
    <subcellularLocation>
        <location evidence="1">Membrane</location>
        <topology evidence="1">Peripheral membrane protein</topology>
    </subcellularLocation>
</comment>
<feature type="region of interest" description="Disordered" evidence="6">
    <location>
        <begin position="63"/>
        <end position="82"/>
    </location>
</feature>
<keyword evidence="2 5" id="KW-0728">SH3 domain</keyword>
<evidence type="ECO:0000256" key="2">
    <source>
        <dbReference type="ARBA" id="ARBA00022443"/>
    </source>
</evidence>
<reference evidence="8" key="1">
    <citation type="submission" date="2021-10" db="EMBL/GenBank/DDBJ databases">
        <title>Melipona bicolor Genome sequencing and assembly.</title>
        <authorList>
            <person name="Araujo N.S."/>
            <person name="Arias M.C."/>
        </authorList>
    </citation>
    <scope>NUCLEOTIDE SEQUENCE</scope>
    <source>
        <strain evidence="8">USP_2M_L1-L4_2017</strain>
        <tissue evidence="8">Whole body</tissue>
    </source>
</reference>
<dbReference type="EMBL" id="JAHYIQ010000026">
    <property type="protein sequence ID" value="KAK1121585.1"/>
    <property type="molecule type" value="Genomic_DNA"/>
</dbReference>
<gene>
    <name evidence="8" type="ORF">K0M31_010380</name>
</gene>
<dbReference type="PANTHER" id="PTHR14167">
    <property type="entry name" value="SH3 DOMAIN-CONTAINING"/>
    <property type="match status" value="1"/>
</dbReference>
<dbReference type="Gene3D" id="2.30.30.40">
    <property type="entry name" value="SH3 Domains"/>
    <property type="match status" value="3"/>
</dbReference>
<feature type="compositionally biased region" description="Basic and acidic residues" evidence="6">
    <location>
        <begin position="449"/>
        <end position="461"/>
    </location>
</feature>
<dbReference type="InterPro" id="IPR050384">
    <property type="entry name" value="Endophilin_SH3RF"/>
</dbReference>
<feature type="domain" description="SH3" evidence="7">
    <location>
        <begin position="157"/>
        <end position="218"/>
    </location>
</feature>
<dbReference type="InterPro" id="IPR001452">
    <property type="entry name" value="SH3_domain"/>
</dbReference>
<dbReference type="Pfam" id="PF00018">
    <property type="entry name" value="SH3_1"/>
    <property type="match status" value="1"/>
</dbReference>
<evidence type="ECO:0000256" key="4">
    <source>
        <dbReference type="ARBA" id="ARBA00023136"/>
    </source>
</evidence>
<evidence type="ECO:0000313" key="8">
    <source>
        <dbReference type="EMBL" id="KAK1121585.1"/>
    </source>
</evidence>
<dbReference type="PROSITE" id="PS50002">
    <property type="entry name" value="SH3"/>
    <property type="match status" value="3"/>
</dbReference>
<evidence type="ECO:0000256" key="5">
    <source>
        <dbReference type="PROSITE-ProRule" id="PRU00192"/>
    </source>
</evidence>
<name>A0AA40KIN2_9HYME</name>
<dbReference type="AlphaFoldDB" id="A0AA40KIN2"/>
<evidence type="ECO:0000313" key="9">
    <source>
        <dbReference type="Proteomes" id="UP001177670"/>
    </source>
</evidence>
<keyword evidence="4" id="KW-0472">Membrane</keyword>
<keyword evidence="9" id="KW-1185">Reference proteome</keyword>
<evidence type="ECO:0000256" key="6">
    <source>
        <dbReference type="SAM" id="MobiDB-lite"/>
    </source>
</evidence>
<dbReference type="Pfam" id="PF14604">
    <property type="entry name" value="SH3_9"/>
    <property type="match status" value="2"/>
</dbReference>
<dbReference type="SUPFAM" id="SSF50044">
    <property type="entry name" value="SH3-domain"/>
    <property type="match status" value="3"/>
</dbReference>
<evidence type="ECO:0000256" key="3">
    <source>
        <dbReference type="ARBA" id="ARBA00023054"/>
    </source>
</evidence>
<feature type="region of interest" description="Disordered" evidence="6">
    <location>
        <begin position="269"/>
        <end position="293"/>
    </location>
</feature>
<feature type="region of interest" description="Disordered" evidence="6">
    <location>
        <begin position="449"/>
        <end position="482"/>
    </location>
</feature>
<accession>A0AA40KIN2</accession>
<dbReference type="PRINTS" id="PR00452">
    <property type="entry name" value="SH3DOMAIN"/>
</dbReference>
<dbReference type="CDD" id="cd11873">
    <property type="entry name" value="SH3_CD2AP-like_1"/>
    <property type="match status" value="1"/>
</dbReference>
<dbReference type="Proteomes" id="UP001177670">
    <property type="component" value="Unassembled WGS sequence"/>
</dbReference>
<feature type="compositionally biased region" description="Low complexity" evidence="6">
    <location>
        <begin position="269"/>
        <end position="279"/>
    </location>
</feature>
<dbReference type="PRINTS" id="PR00499">
    <property type="entry name" value="P67PHOX"/>
</dbReference>
<dbReference type="InterPro" id="IPR036028">
    <property type="entry name" value="SH3-like_dom_sf"/>
</dbReference>
<feature type="domain" description="SH3" evidence="7">
    <location>
        <begin position="89"/>
        <end position="148"/>
    </location>
</feature>
<sequence length="532" mass="59051">MEAIAEYNYEAQEPDELTLRKGDIITEIKVMVGGWWEGTLGDKRGMFPDNFVKILGPLSSRTVGSTGSGGSEGASSAKSEDVSLKNERSKKKFCKVLYNYEPCAEDELTLVRQDSIEFLGEVEMGWWRGRLKGKVGVFPSNFVSPLYEESDKHKDQESKKLCKVLFPYEATNIDELTLNEGDIITIISTNAVDKGWWIGELNEQVGLFPDNFVEVLNIPPDQQDYEQKLKPPVKSLKYSHLKKKGKARTKKSLDVKDVHADTPKKIISTAAPSVTSTSPGVEGSSAERKSISGYPVPSNLKRLVGDVGSNNGKGNTNIALSKELDDVQRGEGAPLSHLTASRAKAPNRRPPSSQRLRRHVGSPISNTISEDSLSNCNAGTILEQFRDELEGLAAKARRKAPWVEELKLNQLERRNIVSVDRTDKSDEKKERLRVLTTTNVADCINKLEAESEESKQKDKGQSQKCDTSPHLEQVSSTPETPPTYVPFALYNQLLERVVALEEKQAVLLQTLEQILEQVQPLTSITLTINSPD</sequence>